<dbReference type="InterPro" id="IPR050557">
    <property type="entry name" value="RTX_toxin/Mannuronan_C5-epim"/>
</dbReference>
<name>A0A3B0M354_9RHOB</name>
<proteinExistence type="predicted"/>
<evidence type="ECO:0000256" key="2">
    <source>
        <dbReference type="ARBA" id="ARBA00022525"/>
    </source>
</evidence>
<dbReference type="Gene3D" id="2.150.10.10">
    <property type="entry name" value="Serralysin-like metalloprotease, C-terminal"/>
    <property type="match status" value="3"/>
</dbReference>
<dbReference type="GO" id="GO:0005509">
    <property type="term" value="F:calcium ion binding"/>
    <property type="evidence" value="ECO:0007669"/>
    <property type="project" value="InterPro"/>
</dbReference>
<dbReference type="PROSITE" id="PS00330">
    <property type="entry name" value="HEMOLYSIN_CALCIUM"/>
    <property type="match status" value="3"/>
</dbReference>
<dbReference type="PANTHER" id="PTHR38340:SF1">
    <property type="entry name" value="S-LAYER PROTEIN"/>
    <property type="match status" value="1"/>
</dbReference>
<feature type="compositionally biased region" description="Gly residues" evidence="3">
    <location>
        <begin position="171"/>
        <end position="192"/>
    </location>
</feature>
<comment type="subcellular location">
    <subcellularLocation>
        <location evidence="1">Secreted</location>
    </subcellularLocation>
</comment>
<keyword evidence="5" id="KW-1185">Reference proteome</keyword>
<dbReference type="AlphaFoldDB" id="A0A3B0M354"/>
<evidence type="ECO:0000256" key="3">
    <source>
        <dbReference type="SAM" id="MobiDB-lite"/>
    </source>
</evidence>
<evidence type="ECO:0000256" key="1">
    <source>
        <dbReference type="ARBA" id="ARBA00004613"/>
    </source>
</evidence>
<organism evidence="4 5">
    <name type="scientific">Roseinatronobacter ekhonensis</name>
    <dbReference type="NCBI Taxonomy" id="254356"/>
    <lineage>
        <taxon>Bacteria</taxon>
        <taxon>Pseudomonadati</taxon>
        <taxon>Pseudomonadota</taxon>
        <taxon>Alphaproteobacteria</taxon>
        <taxon>Rhodobacterales</taxon>
        <taxon>Paracoccaceae</taxon>
        <taxon>Roseinatronobacter</taxon>
    </lineage>
</organism>
<dbReference type="GO" id="GO:0005576">
    <property type="term" value="C:extracellular region"/>
    <property type="evidence" value="ECO:0007669"/>
    <property type="project" value="UniProtKB-SubCell"/>
</dbReference>
<sequence length="457" mass="46946">MPPARIVLTGAVPTLPGDSPIPFFDFVFWDWPDLLSQTSTEVEIRTPATGALTTINGTGLFVGDDFVSGTISGWETRDAQNNLVATITGISWTFDEFDQALQGLLDDDDPTAMLAILSQQDLIVDARNATGAQVFGFGDDENELVTSNITYLGSNNTDDVSGSAGNDDISGNGGYDSIVGGGGGDTLNGGDGNDTIRGQDGFDSIRGNDNDDRLWGGAGDDSLYGDNGNDIIGGGADQDLLHGGAGNDTLYGGGGEDTLNADGTLTTGFNALWGMGGADEINASDGGDRIGGGGGADTINGGAGDDTVYGGIYLGETTIYGNGGDDEIYGSIDNDTIFGGADDDNIGGNLGDDRIIGGTGDDTVRGFDDADTFVFEDGHDTLLVEDFDFSENDMLELDADLWGGGLTTAAVISTYGNVVGGNLVFDFGDGDIVTLQGITDTAQMANYINIVNDLVGA</sequence>
<feature type="region of interest" description="Disordered" evidence="3">
    <location>
        <begin position="156"/>
        <end position="214"/>
    </location>
</feature>
<dbReference type="EMBL" id="UIHC01000002">
    <property type="protein sequence ID" value="SUZ30572.1"/>
    <property type="molecule type" value="Genomic_DNA"/>
</dbReference>
<dbReference type="InterPro" id="IPR001343">
    <property type="entry name" value="Hemolysn_Ca-bd"/>
</dbReference>
<evidence type="ECO:0000313" key="4">
    <source>
        <dbReference type="EMBL" id="SUZ30572.1"/>
    </source>
</evidence>
<dbReference type="SUPFAM" id="SSF51120">
    <property type="entry name" value="beta-Roll"/>
    <property type="match status" value="2"/>
</dbReference>
<gene>
    <name evidence="4" type="primary">cya_1</name>
    <name evidence="4" type="ORF">ROE7235_00296</name>
</gene>
<dbReference type="InterPro" id="IPR018511">
    <property type="entry name" value="Hemolysin-typ_Ca-bd_CS"/>
</dbReference>
<accession>A0A3B0M354</accession>
<protein>
    <submittedName>
        <fullName evidence="4">Bifunctional hemolysin/adenylate cyclase</fullName>
    </submittedName>
</protein>
<dbReference type="InterPro" id="IPR011049">
    <property type="entry name" value="Serralysin-like_metalloprot_C"/>
</dbReference>
<dbReference type="PANTHER" id="PTHR38340">
    <property type="entry name" value="S-LAYER PROTEIN"/>
    <property type="match status" value="1"/>
</dbReference>
<keyword evidence="2" id="KW-0964">Secreted</keyword>
<dbReference type="Proteomes" id="UP000272908">
    <property type="component" value="Unassembled WGS sequence"/>
</dbReference>
<reference evidence="5" key="1">
    <citation type="submission" date="2018-08" db="EMBL/GenBank/DDBJ databases">
        <authorList>
            <person name="Rodrigo-Torres L."/>
            <person name="Arahal R. D."/>
            <person name="Lucena T."/>
        </authorList>
    </citation>
    <scope>NUCLEOTIDE SEQUENCE [LARGE SCALE GENOMIC DNA]</scope>
    <source>
        <strain evidence="5">CECT 7235</strain>
    </source>
</reference>
<dbReference type="Pfam" id="PF00353">
    <property type="entry name" value="HemolysinCabind"/>
    <property type="match status" value="6"/>
</dbReference>
<evidence type="ECO:0000313" key="5">
    <source>
        <dbReference type="Proteomes" id="UP000272908"/>
    </source>
</evidence>
<dbReference type="PRINTS" id="PR00313">
    <property type="entry name" value="CABNDNGRPT"/>
</dbReference>